<evidence type="ECO:0000313" key="1">
    <source>
        <dbReference type="EMBL" id="RVX11263.1"/>
    </source>
</evidence>
<dbReference type="AlphaFoldDB" id="A0A438JQN3"/>
<sequence length="102" mass="11639">MHDRKWGKECGMDDLCHTSGTPGMIPRILRLHIQVVSATCLHQFPCLVHQLDSQWMMDLEEGSGTEDNDTELLEKALMTEIPEQHTRLSHPIGFEMIDGRDP</sequence>
<dbReference type="Proteomes" id="UP000288805">
    <property type="component" value="Unassembled WGS sequence"/>
</dbReference>
<reference evidence="1 2" key="1">
    <citation type="journal article" date="2018" name="PLoS Genet.">
        <title>Population sequencing reveals clonal diversity and ancestral inbreeding in the grapevine cultivar Chardonnay.</title>
        <authorList>
            <person name="Roach M.J."/>
            <person name="Johnson D.L."/>
            <person name="Bohlmann J."/>
            <person name="van Vuuren H.J."/>
            <person name="Jones S.J."/>
            <person name="Pretorius I.S."/>
            <person name="Schmidt S.A."/>
            <person name="Borneman A.R."/>
        </authorList>
    </citation>
    <scope>NUCLEOTIDE SEQUENCE [LARGE SCALE GENOMIC DNA]</scope>
    <source>
        <strain evidence="2">cv. Chardonnay</strain>
        <tissue evidence="1">Leaf</tissue>
    </source>
</reference>
<dbReference type="EMBL" id="QGNW01000031">
    <property type="protein sequence ID" value="RVX11263.1"/>
    <property type="molecule type" value="Genomic_DNA"/>
</dbReference>
<comment type="caution">
    <text evidence="1">The sequence shown here is derived from an EMBL/GenBank/DDBJ whole genome shotgun (WGS) entry which is preliminary data.</text>
</comment>
<protein>
    <submittedName>
        <fullName evidence="1">Uncharacterized protein</fullName>
    </submittedName>
</protein>
<accession>A0A438JQN3</accession>
<evidence type="ECO:0000313" key="2">
    <source>
        <dbReference type="Proteomes" id="UP000288805"/>
    </source>
</evidence>
<proteinExistence type="predicted"/>
<name>A0A438JQN3_VITVI</name>
<organism evidence="1 2">
    <name type="scientific">Vitis vinifera</name>
    <name type="common">Grape</name>
    <dbReference type="NCBI Taxonomy" id="29760"/>
    <lineage>
        <taxon>Eukaryota</taxon>
        <taxon>Viridiplantae</taxon>
        <taxon>Streptophyta</taxon>
        <taxon>Embryophyta</taxon>
        <taxon>Tracheophyta</taxon>
        <taxon>Spermatophyta</taxon>
        <taxon>Magnoliopsida</taxon>
        <taxon>eudicotyledons</taxon>
        <taxon>Gunneridae</taxon>
        <taxon>Pentapetalae</taxon>
        <taxon>rosids</taxon>
        <taxon>Vitales</taxon>
        <taxon>Vitaceae</taxon>
        <taxon>Viteae</taxon>
        <taxon>Vitis</taxon>
    </lineage>
</organism>
<gene>
    <name evidence="1" type="ORF">CK203_019795</name>
</gene>